<protein>
    <submittedName>
        <fullName evidence="2">Uncharacterized protein</fullName>
    </submittedName>
</protein>
<dbReference type="KEGG" id="pbf:CFX0092_A2015"/>
<dbReference type="PROSITE" id="PS51257">
    <property type="entry name" value="PROKAR_LIPOPROTEIN"/>
    <property type="match status" value="1"/>
</dbReference>
<accession>A0A170PGR4</accession>
<reference evidence="2" key="1">
    <citation type="submission" date="2016-01" db="EMBL/GenBank/DDBJ databases">
        <authorList>
            <person name="Mcilroy J.S."/>
            <person name="Karst M S."/>
            <person name="Albertsen M."/>
        </authorList>
    </citation>
    <scope>NUCLEOTIDE SEQUENCE</scope>
    <source>
        <strain evidence="2">Cfx-K</strain>
    </source>
</reference>
<evidence type="ECO:0000313" key="3">
    <source>
        <dbReference type="Proteomes" id="UP000215027"/>
    </source>
</evidence>
<dbReference type="RefSeq" id="WP_157913035.1">
    <property type="nucleotide sequence ID" value="NZ_LN890655.1"/>
</dbReference>
<keyword evidence="3" id="KW-1185">Reference proteome</keyword>
<evidence type="ECO:0000256" key="1">
    <source>
        <dbReference type="SAM" id="SignalP"/>
    </source>
</evidence>
<organism evidence="2 3">
    <name type="scientific">Candidatus Promineifilum breve</name>
    <dbReference type="NCBI Taxonomy" id="1806508"/>
    <lineage>
        <taxon>Bacteria</taxon>
        <taxon>Bacillati</taxon>
        <taxon>Chloroflexota</taxon>
        <taxon>Ardenticatenia</taxon>
        <taxon>Candidatus Promineifilales</taxon>
        <taxon>Candidatus Promineifilaceae</taxon>
        <taxon>Candidatus Promineifilum</taxon>
    </lineage>
</organism>
<dbReference type="SUPFAM" id="SSF82171">
    <property type="entry name" value="DPP6 N-terminal domain-like"/>
    <property type="match status" value="1"/>
</dbReference>
<evidence type="ECO:0000313" key="2">
    <source>
        <dbReference type="EMBL" id="CUS03893.2"/>
    </source>
</evidence>
<feature type="signal peptide" evidence="1">
    <location>
        <begin position="1"/>
        <end position="24"/>
    </location>
</feature>
<sequence length="456" mass="49724">MQSLKVARAIYSLIGLLLACVACSVDTTQLPAIDESTHVVDASAVSEAQPSPVVEQTHRVTLTATVQNPTSSVQQLATATGESTGTPSPGLVELTGPLALLVAESAQPPYFSASIFDFGTVSIQDFVFQDDRPIAAQWLGDGCQLYLNGDVYDLDGNMVWQVPLPIKTRLGSLYTARLSPQKNWLASPIFSGPETFDSNEFVDVETASLLSPFPSYRLTQRGGAESGTFVWSPDEQWVYYSDYDANGTLQIFRASPDGHIQEQLTKHEGVLGTVDSLAISPNGQYLAYGITNLLFTTAPYQYEESDEGWVSIIDLDEGSITQISLPKFGGVFDEDGLWWSATGSELLVFGDSLPISPTDPLHGNQIHWIRVDEGAVPFHSVYDVEVPGGSIEWVMPFSTDLNTLFLKTRTGYFLLEEGIFSPYQGAELLEEVETNNRIIGFIPGPINFHGEAVCQK</sequence>
<dbReference type="Gene3D" id="2.120.10.30">
    <property type="entry name" value="TolB, C-terminal domain"/>
    <property type="match status" value="1"/>
</dbReference>
<proteinExistence type="predicted"/>
<name>A0A170PGR4_9CHLR</name>
<feature type="chain" id="PRO_5008241755" evidence="1">
    <location>
        <begin position="25"/>
        <end position="456"/>
    </location>
</feature>
<dbReference type="EMBL" id="LN890655">
    <property type="protein sequence ID" value="CUS03893.2"/>
    <property type="molecule type" value="Genomic_DNA"/>
</dbReference>
<dbReference type="Proteomes" id="UP000215027">
    <property type="component" value="Chromosome I"/>
</dbReference>
<gene>
    <name evidence="2" type="ORF">CFX0092_A2015</name>
</gene>
<dbReference type="InterPro" id="IPR011042">
    <property type="entry name" value="6-blade_b-propeller_TolB-like"/>
</dbReference>
<keyword evidence="1" id="KW-0732">Signal</keyword>
<dbReference type="OrthoDB" id="100212at2"/>
<dbReference type="AlphaFoldDB" id="A0A170PGR4"/>